<dbReference type="PANTHER" id="PTHR10859">
    <property type="entry name" value="GLYCOSYL TRANSFERASE"/>
    <property type="match status" value="1"/>
</dbReference>
<keyword evidence="9" id="KW-0735">Signal-anchor</keyword>
<dbReference type="Gene3D" id="3.90.550.10">
    <property type="entry name" value="Spore Coat Polysaccharide Biosynthesis Protein SpsA, Chain A"/>
    <property type="match status" value="1"/>
</dbReference>
<feature type="domain" description="Glycosyltransferase 2-like" evidence="13">
    <location>
        <begin position="4"/>
        <end position="175"/>
    </location>
</feature>
<dbReference type="GO" id="GO:0006487">
    <property type="term" value="P:protein N-linked glycosylation"/>
    <property type="evidence" value="ECO:0007669"/>
    <property type="project" value="TreeGrafter"/>
</dbReference>
<dbReference type="SUPFAM" id="SSF53448">
    <property type="entry name" value="Nucleotide-diphospho-sugar transferases"/>
    <property type="match status" value="1"/>
</dbReference>
<comment type="pathway">
    <text evidence="2">Protein modification; protein glycosylation.</text>
</comment>
<dbReference type="InterPro" id="IPR001173">
    <property type="entry name" value="Glyco_trans_2-like"/>
</dbReference>
<dbReference type="STRING" id="1802115.A2756_03855"/>
<gene>
    <name evidence="14" type="ORF">A2756_03855</name>
</gene>
<comment type="similarity">
    <text evidence="3">Belongs to the glycosyltransferase 2 family.</text>
</comment>
<comment type="catalytic activity">
    <reaction evidence="12">
        <text>a di-trans,poly-cis-dolichyl phosphate + UDP-alpha-D-glucose = a di-trans,poly-cis-dolichyl beta-D-glucosyl phosphate + UDP</text>
        <dbReference type="Rhea" id="RHEA:15401"/>
        <dbReference type="Rhea" id="RHEA-COMP:19498"/>
        <dbReference type="Rhea" id="RHEA-COMP:19502"/>
        <dbReference type="ChEBI" id="CHEBI:57525"/>
        <dbReference type="ChEBI" id="CHEBI:57683"/>
        <dbReference type="ChEBI" id="CHEBI:58223"/>
        <dbReference type="ChEBI" id="CHEBI:58885"/>
        <dbReference type="EC" id="2.4.1.117"/>
    </reaction>
    <physiologicalReaction direction="left-to-right" evidence="12">
        <dbReference type="Rhea" id="RHEA:15402"/>
    </physiologicalReaction>
</comment>
<keyword evidence="10" id="KW-1133">Transmembrane helix</keyword>
<evidence type="ECO:0000256" key="11">
    <source>
        <dbReference type="ARBA" id="ARBA00023136"/>
    </source>
</evidence>
<evidence type="ECO:0000256" key="10">
    <source>
        <dbReference type="ARBA" id="ARBA00022989"/>
    </source>
</evidence>
<sequence length="242" mass="27638">MYLSVVVPAYNEADRIESTLRRLAEYLSQQPYTYEIIVAIDGAKDATASIAQKLTSDIQYMRVIDRKENKGKGYTVREGMLAAEGKIRLFTDADNSTDIKYFEDMRPLFDKGYEVVISSRNPADAPGASQEIPQALFKRLLGMAGNIFIQVVAVRGIWDTQNGFKAFRNFAAEKIFSQTKIYRWGFDIEALALARALKYKIAIIPIHWYNDARSHVKFSAYFQVLWETVKVRWYIAGGAYKL</sequence>
<evidence type="ECO:0000256" key="8">
    <source>
        <dbReference type="ARBA" id="ARBA00022824"/>
    </source>
</evidence>
<dbReference type="InterPro" id="IPR029044">
    <property type="entry name" value="Nucleotide-diphossugar_trans"/>
</dbReference>
<evidence type="ECO:0000256" key="5">
    <source>
        <dbReference type="ARBA" id="ARBA00022676"/>
    </source>
</evidence>
<dbReference type="GO" id="GO:0004581">
    <property type="term" value="F:dolichyl-phosphate beta-glucosyltransferase activity"/>
    <property type="evidence" value="ECO:0007669"/>
    <property type="project" value="UniProtKB-EC"/>
</dbReference>
<dbReference type="InterPro" id="IPR035518">
    <property type="entry name" value="DPG_synthase"/>
</dbReference>
<keyword evidence="5" id="KW-0328">Glycosyltransferase</keyword>
<accession>A0A1G2G442</accession>
<dbReference type="AlphaFoldDB" id="A0A1G2G442"/>
<protein>
    <recommendedName>
        <fullName evidence="4">dolichyl-phosphate beta-glucosyltransferase</fullName>
        <ecNumber evidence="4">2.4.1.117</ecNumber>
    </recommendedName>
</protein>
<proteinExistence type="inferred from homology"/>
<evidence type="ECO:0000256" key="1">
    <source>
        <dbReference type="ARBA" id="ARBA00004389"/>
    </source>
</evidence>
<dbReference type="EC" id="2.4.1.117" evidence="4"/>
<dbReference type="Proteomes" id="UP000177785">
    <property type="component" value="Unassembled WGS sequence"/>
</dbReference>
<evidence type="ECO:0000256" key="6">
    <source>
        <dbReference type="ARBA" id="ARBA00022679"/>
    </source>
</evidence>
<keyword evidence="11" id="KW-0472">Membrane</keyword>
<dbReference type="EMBL" id="MHNL01000011">
    <property type="protein sequence ID" value="OGZ45004.1"/>
    <property type="molecule type" value="Genomic_DNA"/>
</dbReference>
<dbReference type="Pfam" id="PF00535">
    <property type="entry name" value="Glycos_transf_2"/>
    <property type="match status" value="1"/>
</dbReference>
<organism evidence="14 15">
    <name type="scientific">Candidatus Ryanbacteria bacterium RIFCSPHIGHO2_01_FULL_48_27</name>
    <dbReference type="NCBI Taxonomy" id="1802115"/>
    <lineage>
        <taxon>Bacteria</taxon>
        <taxon>Candidatus Ryaniibacteriota</taxon>
    </lineage>
</organism>
<reference evidence="14 15" key="1">
    <citation type="journal article" date="2016" name="Nat. Commun.">
        <title>Thousands of microbial genomes shed light on interconnected biogeochemical processes in an aquifer system.</title>
        <authorList>
            <person name="Anantharaman K."/>
            <person name="Brown C.T."/>
            <person name="Hug L.A."/>
            <person name="Sharon I."/>
            <person name="Castelle C.J."/>
            <person name="Probst A.J."/>
            <person name="Thomas B.C."/>
            <person name="Singh A."/>
            <person name="Wilkins M.J."/>
            <person name="Karaoz U."/>
            <person name="Brodie E.L."/>
            <person name="Williams K.H."/>
            <person name="Hubbard S.S."/>
            <person name="Banfield J.F."/>
        </authorList>
    </citation>
    <scope>NUCLEOTIDE SEQUENCE [LARGE SCALE GENOMIC DNA]</scope>
</reference>
<comment type="caution">
    <text evidence="14">The sequence shown here is derived from an EMBL/GenBank/DDBJ whole genome shotgun (WGS) entry which is preliminary data.</text>
</comment>
<evidence type="ECO:0000256" key="3">
    <source>
        <dbReference type="ARBA" id="ARBA00006739"/>
    </source>
</evidence>
<evidence type="ECO:0000259" key="13">
    <source>
        <dbReference type="Pfam" id="PF00535"/>
    </source>
</evidence>
<evidence type="ECO:0000256" key="2">
    <source>
        <dbReference type="ARBA" id="ARBA00004922"/>
    </source>
</evidence>
<comment type="subcellular location">
    <subcellularLocation>
        <location evidence="1">Endoplasmic reticulum membrane</location>
        <topology evidence="1">Single-pass membrane protein</topology>
    </subcellularLocation>
</comment>
<keyword evidence="6" id="KW-0808">Transferase</keyword>
<keyword evidence="8" id="KW-0256">Endoplasmic reticulum</keyword>
<evidence type="ECO:0000256" key="12">
    <source>
        <dbReference type="ARBA" id="ARBA00045097"/>
    </source>
</evidence>
<dbReference type="PANTHER" id="PTHR10859:SF91">
    <property type="entry name" value="DOLICHYL-PHOSPHATE BETA-GLUCOSYLTRANSFERASE"/>
    <property type="match status" value="1"/>
</dbReference>
<evidence type="ECO:0000256" key="9">
    <source>
        <dbReference type="ARBA" id="ARBA00022968"/>
    </source>
</evidence>
<evidence type="ECO:0000313" key="14">
    <source>
        <dbReference type="EMBL" id="OGZ45004.1"/>
    </source>
</evidence>
<evidence type="ECO:0000256" key="4">
    <source>
        <dbReference type="ARBA" id="ARBA00012583"/>
    </source>
</evidence>
<evidence type="ECO:0000256" key="7">
    <source>
        <dbReference type="ARBA" id="ARBA00022692"/>
    </source>
</evidence>
<evidence type="ECO:0000313" key="15">
    <source>
        <dbReference type="Proteomes" id="UP000177785"/>
    </source>
</evidence>
<name>A0A1G2G442_9BACT</name>
<dbReference type="CDD" id="cd04188">
    <property type="entry name" value="DPG_synthase"/>
    <property type="match status" value="1"/>
</dbReference>
<keyword evidence="7" id="KW-0812">Transmembrane</keyword>